<evidence type="ECO:0000256" key="1">
    <source>
        <dbReference type="ARBA" id="ARBA00022723"/>
    </source>
</evidence>
<dbReference type="Gene3D" id="3.30.160.60">
    <property type="entry name" value="Classic Zinc Finger"/>
    <property type="match status" value="1"/>
</dbReference>
<dbReference type="PRINTS" id="PR01407">
    <property type="entry name" value="BUTYPHLNCDUF"/>
</dbReference>
<dbReference type="SUPFAM" id="SSF57850">
    <property type="entry name" value="RING/U-box"/>
    <property type="match status" value="1"/>
</dbReference>
<evidence type="ECO:0000313" key="9">
    <source>
        <dbReference type="RefSeq" id="XP_006038767.2"/>
    </source>
</evidence>
<dbReference type="Gene3D" id="2.60.120.920">
    <property type="match status" value="1"/>
</dbReference>
<dbReference type="InParanoid" id="A0A1U7SCE1"/>
<keyword evidence="1" id="KW-0479">Metal-binding</keyword>
<evidence type="ECO:0000259" key="5">
    <source>
        <dbReference type="PROSITE" id="PS50089"/>
    </source>
</evidence>
<dbReference type="Pfam" id="PF15227">
    <property type="entry name" value="zf-C3HC4_4"/>
    <property type="match status" value="1"/>
</dbReference>
<proteinExistence type="predicted"/>
<dbReference type="InterPro" id="IPR017907">
    <property type="entry name" value="Znf_RING_CS"/>
</dbReference>
<dbReference type="PANTHER" id="PTHR24103">
    <property type="entry name" value="E3 UBIQUITIN-PROTEIN LIGASE TRIM"/>
    <property type="match status" value="1"/>
</dbReference>
<reference evidence="9" key="1">
    <citation type="submission" date="2025-08" db="UniProtKB">
        <authorList>
            <consortium name="RefSeq"/>
        </authorList>
    </citation>
    <scope>IDENTIFICATION</scope>
</reference>
<feature type="domain" description="RING-type" evidence="5">
    <location>
        <begin position="16"/>
        <end position="57"/>
    </location>
</feature>
<gene>
    <name evidence="9" type="primary">LOC102370698</name>
</gene>
<dbReference type="PROSITE" id="PS50188">
    <property type="entry name" value="B302_SPRY"/>
    <property type="match status" value="1"/>
</dbReference>
<dbReference type="RefSeq" id="XP_006038767.2">
    <property type="nucleotide sequence ID" value="XM_006038705.3"/>
</dbReference>
<name>A0A1U7SCE1_ALLSI</name>
<dbReference type="InterPro" id="IPR001870">
    <property type="entry name" value="B30.2/SPRY"/>
</dbReference>
<dbReference type="InterPro" id="IPR050143">
    <property type="entry name" value="TRIM/RBCC"/>
</dbReference>
<sequence>MAAPNPFRALEDELSCPICLDYFKDPVLLCCGHNFCQACITVVWEGLEGHLSCPQCRKRFQGRSFQPNTLLGAVVEKAQLVVSQAGHERPAAGTCQKHGEALHLYCQEDQALICVVCDRSQEHRAHAVVPREEATQEYKEKLHKHLESLKCEKQSREALTISEGRRIDGVQARVKAERQRVTSTFQQLHQLLQEKEQPLLEGLDSMAQSLRQLHQENMASLQQEVLVLHGLITELERRCQLPDLELLKDAKSTLSRYKMPTFRRWDPVPTDSLEETVRHISCKRRALWAEMVQSKEILTLDASSAHPGLVVSPDRRSVRHGKKVLRSQPRDPQRFFPAFCILGSEGFSSGQHIWEVRVEGKDGWAVGVAKESVRRQGPMGLLPQNGVWAVELGRYKLLPFGPARPQEGPECRLSRIQVCLDYEEGRVTFANSEDQALLFTFRASFTERIFPFFWLWSHRAQITLCP</sequence>
<dbReference type="InterPro" id="IPR003877">
    <property type="entry name" value="SPRY_dom"/>
</dbReference>
<dbReference type="SUPFAM" id="SSF49899">
    <property type="entry name" value="Concanavalin A-like lectins/glucanases"/>
    <property type="match status" value="1"/>
</dbReference>
<keyword evidence="3" id="KW-0862">Zinc</keyword>
<dbReference type="SMART" id="SM00184">
    <property type="entry name" value="RING"/>
    <property type="match status" value="1"/>
</dbReference>
<feature type="domain" description="B box-type" evidence="6">
    <location>
        <begin position="90"/>
        <end position="131"/>
    </location>
</feature>
<evidence type="ECO:0000256" key="3">
    <source>
        <dbReference type="ARBA" id="ARBA00022833"/>
    </source>
</evidence>
<dbReference type="GO" id="GO:0008270">
    <property type="term" value="F:zinc ion binding"/>
    <property type="evidence" value="ECO:0007669"/>
    <property type="project" value="UniProtKB-KW"/>
</dbReference>
<dbReference type="InterPro" id="IPR000315">
    <property type="entry name" value="Znf_B-box"/>
</dbReference>
<evidence type="ECO:0000256" key="4">
    <source>
        <dbReference type="PROSITE-ProRule" id="PRU00024"/>
    </source>
</evidence>
<dbReference type="SUPFAM" id="SSF57845">
    <property type="entry name" value="B-box zinc-binding domain"/>
    <property type="match status" value="1"/>
</dbReference>
<dbReference type="SMART" id="SM00336">
    <property type="entry name" value="BBOX"/>
    <property type="match status" value="1"/>
</dbReference>
<accession>A0A1U7SCE1</accession>
<dbReference type="InterPro" id="IPR043136">
    <property type="entry name" value="B30.2/SPRY_sf"/>
</dbReference>
<evidence type="ECO:0000256" key="2">
    <source>
        <dbReference type="ARBA" id="ARBA00022771"/>
    </source>
</evidence>
<dbReference type="InterPro" id="IPR013083">
    <property type="entry name" value="Znf_RING/FYVE/PHD"/>
</dbReference>
<dbReference type="SMART" id="SM00449">
    <property type="entry name" value="SPRY"/>
    <property type="match status" value="1"/>
</dbReference>
<dbReference type="KEGG" id="asn:102370698"/>
<dbReference type="PROSITE" id="PS50119">
    <property type="entry name" value="ZF_BBOX"/>
    <property type="match status" value="1"/>
</dbReference>
<keyword evidence="8" id="KW-1185">Reference proteome</keyword>
<dbReference type="AlphaFoldDB" id="A0A1U7SCE1"/>
<dbReference type="PROSITE" id="PS50089">
    <property type="entry name" value="ZF_RING_2"/>
    <property type="match status" value="1"/>
</dbReference>
<dbReference type="InterPro" id="IPR013320">
    <property type="entry name" value="ConA-like_dom_sf"/>
</dbReference>
<dbReference type="Pfam" id="PF13765">
    <property type="entry name" value="PRY"/>
    <property type="match status" value="1"/>
</dbReference>
<dbReference type="OrthoDB" id="654191at2759"/>
<feature type="domain" description="B30.2/SPRY" evidence="7">
    <location>
        <begin position="278"/>
        <end position="466"/>
    </location>
</feature>
<dbReference type="Gene3D" id="3.30.40.10">
    <property type="entry name" value="Zinc/RING finger domain, C3HC4 (zinc finger)"/>
    <property type="match status" value="1"/>
</dbReference>
<dbReference type="Pfam" id="PF00622">
    <property type="entry name" value="SPRY"/>
    <property type="match status" value="1"/>
</dbReference>
<dbReference type="SMART" id="SM00589">
    <property type="entry name" value="PRY"/>
    <property type="match status" value="1"/>
</dbReference>
<dbReference type="PROSITE" id="PS00518">
    <property type="entry name" value="ZF_RING_1"/>
    <property type="match status" value="1"/>
</dbReference>
<dbReference type="eggNOG" id="KOG2177">
    <property type="taxonomic scope" value="Eukaryota"/>
</dbReference>
<dbReference type="InterPro" id="IPR001841">
    <property type="entry name" value="Znf_RING"/>
</dbReference>
<dbReference type="Pfam" id="PF00643">
    <property type="entry name" value="zf-B_box"/>
    <property type="match status" value="1"/>
</dbReference>
<dbReference type="InterPro" id="IPR006574">
    <property type="entry name" value="PRY"/>
</dbReference>
<dbReference type="GeneID" id="102370698"/>
<dbReference type="CDD" id="cd19762">
    <property type="entry name" value="Bbox2_TRIM7-like"/>
    <property type="match status" value="1"/>
</dbReference>
<organism evidence="8 9">
    <name type="scientific">Alligator sinensis</name>
    <name type="common">Chinese alligator</name>
    <dbReference type="NCBI Taxonomy" id="38654"/>
    <lineage>
        <taxon>Eukaryota</taxon>
        <taxon>Metazoa</taxon>
        <taxon>Chordata</taxon>
        <taxon>Craniata</taxon>
        <taxon>Vertebrata</taxon>
        <taxon>Euteleostomi</taxon>
        <taxon>Archelosauria</taxon>
        <taxon>Archosauria</taxon>
        <taxon>Crocodylia</taxon>
        <taxon>Alligatoridae</taxon>
        <taxon>Alligatorinae</taxon>
        <taxon>Alligator</taxon>
    </lineage>
</organism>
<dbReference type="InterPro" id="IPR003879">
    <property type="entry name" value="Butyrophylin_SPRY"/>
</dbReference>
<evidence type="ECO:0000259" key="6">
    <source>
        <dbReference type="PROSITE" id="PS50119"/>
    </source>
</evidence>
<evidence type="ECO:0000259" key="7">
    <source>
        <dbReference type="PROSITE" id="PS50188"/>
    </source>
</evidence>
<protein>
    <submittedName>
        <fullName evidence="9">E3 ubiquitin-protein ligase TRIM39-like</fullName>
    </submittedName>
</protein>
<dbReference type="Proteomes" id="UP000189705">
    <property type="component" value="Unplaced"/>
</dbReference>
<evidence type="ECO:0000313" key="8">
    <source>
        <dbReference type="Proteomes" id="UP000189705"/>
    </source>
</evidence>
<keyword evidence="2 4" id="KW-0863">Zinc-finger</keyword>